<dbReference type="InterPro" id="IPR004358">
    <property type="entry name" value="Sig_transdc_His_kin-like_C"/>
</dbReference>
<dbReference type="Proteomes" id="UP000294614">
    <property type="component" value="Unassembled WGS sequence"/>
</dbReference>
<evidence type="ECO:0000256" key="1">
    <source>
        <dbReference type="ARBA" id="ARBA00000085"/>
    </source>
</evidence>
<evidence type="ECO:0000313" key="8">
    <source>
        <dbReference type="EMBL" id="TCK61700.1"/>
    </source>
</evidence>
<dbReference type="Gene3D" id="1.10.287.130">
    <property type="match status" value="1"/>
</dbReference>
<organism evidence="8 9">
    <name type="scientific">Seleniivibrio woodruffii</name>
    <dbReference type="NCBI Taxonomy" id="1078050"/>
    <lineage>
        <taxon>Bacteria</taxon>
        <taxon>Pseudomonadati</taxon>
        <taxon>Deferribacterota</taxon>
        <taxon>Deferribacteres</taxon>
        <taxon>Deferribacterales</taxon>
        <taxon>Geovibrionaceae</taxon>
        <taxon>Seleniivibrio</taxon>
    </lineage>
</organism>
<dbReference type="InterPro" id="IPR003661">
    <property type="entry name" value="HisK_dim/P_dom"/>
</dbReference>
<dbReference type="EC" id="2.7.13.3" evidence="2"/>
<keyword evidence="6" id="KW-0902">Two-component regulatory system</keyword>
<feature type="domain" description="Histidine kinase" evidence="7">
    <location>
        <begin position="280"/>
        <end position="483"/>
    </location>
</feature>
<comment type="catalytic activity">
    <reaction evidence="1">
        <text>ATP + protein L-histidine = ADP + protein N-phospho-L-histidine.</text>
        <dbReference type="EC" id="2.7.13.3"/>
    </reaction>
</comment>
<evidence type="ECO:0000313" key="9">
    <source>
        <dbReference type="Proteomes" id="UP000294614"/>
    </source>
</evidence>
<dbReference type="Pfam" id="PF00512">
    <property type="entry name" value="HisKA"/>
    <property type="match status" value="1"/>
</dbReference>
<dbReference type="InterPro" id="IPR003594">
    <property type="entry name" value="HATPase_dom"/>
</dbReference>
<protein>
    <recommendedName>
        <fullName evidence="2">histidine kinase</fullName>
        <ecNumber evidence="2">2.7.13.3</ecNumber>
    </recommendedName>
</protein>
<dbReference type="InterPro" id="IPR036890">
    <property type="entry name" value="HATPase_C_sf"/>
</dbReference>
<dbReference type="SUPFAM" id="SSF47384">
    <property type="entry name" value="Homodimeric domain of signal transducing histidine kinase"/>
    <property type="match status" value="1"/>
</dbReference>
<keyword evidence="3" id="KW-0597">Phosphoprotein</keyword>
<dbReference type="OrthoDB" id="9760427at2"/>
<proteinExistence type="predicted"/>
<gene>
    <name evidence="8" type="ORF">C8D98_0206</name>
</gene>
<evidence type="ECO:0000259" key="7">
    <source>
        <dbReference type="PROSITE" id="PS50109"/>
    </source>
</evidence>
<evidence type="ECO:0000256" key="6">
    <source>
        <dbReference type="ARBA" id="ARBA00023012"/>
    </source>
</evidence>
<dbReference type="PRINTS" id="PR00344">
    <property type="entry name" value="BCTRLSENSOR"/>
</dbReference>
<evidence type="ECO:0000256" key="5">
    <source>
        <dbReference type="ARBA" id="ARBA00022777"/>
    </source>
</evidence>
<dbReference type="PANTHER" id="PTHR43711:SF31">
    <property type="entry name" value="HISTIDINE KINASE"/>
    <property type="match status" value="1"/>
</dbReference>
<dbReference type="AlphaFoldDB" id="A0A4R1KCD2"/>
<dbReference type="RefSeq" id="WP_132871206.1">
    <property type="nucleotide sequence ID" value="NZ_SMGG01000003.1"/>
</dbReference>
<evidence type="ECO:0000256" key="4">
    <source>
        <dbReference type="ARBA" id="ARBA00022679"/>
    </source>
</evidence>
<comment type="caution">
    <text evidence="8">The sequence shown here is derived from an EMBL/GenBank/DDBJ whole genome shotgun (WGS) entry which is preliminary data.</text>
</comment>
<evidence type="ECO:0000256" key="3">
    <source>
        <dbReference type="ARBA" id="ARBA00022553"/>
    </source>
</evidence>
<name>A0A4R1KCD2_9BACT</name>
<dbReference type="SMART" id="SM00387">
    <property type="entry name" value="HATPase_c"/>
    <property type="match status" value="1"/>
</dbReference>
<dbReference type="SUPFAM" id="SSF55874">
    <property type="entry name" value="ATPase domain of HSP90 chaperone/DNA topoisomerase II/histidine kinase"/>
    <property type="match status" value="1"/>
</dbReference>
<dbReference type="Gene3D" id="3.30.565.10">
    <property type="entry name" value="Histidine kinase-like ATPase, C-terminal domain"/>
    <property type="match status" value="1"/>
</dbReference>
<dbReference type="Pfam" id="PF02518">
    <property type="entry name" value="HATPase_c"/>
    <property type="match status" value="1"/>
</dbReference>
<reference evidence="8 9" key="1">
    <citation type="submission" date="2019-03" db="EMBL/GenBank/DDBJ databases">
        <title>Genomic Encyclopedia of Type Strains, Phase IV (KMG-IV): sequencing the most valuable type-strain genomes for metagenomic binning, comparative biology and taxonomic classification.</title>
        <authorList>
            <person name="Goeker M."/>
        </authorList>
    </citation>
    <scope>NUCLEOTIDE SEQUENCE [LARGE SCALE GENOMIC DNA]</scope>
    <source>
        <strain evidence="8 9">DSM 24984</strain>
    </source>
</reference>
<dbReference type="InterPro" id="IPR005467">
    <property type="entry name" value="His_kinase_dom"/>
</dbReference>
<keyword evidence="4" id="KW-0808">Transferase</keyword>
<dbReference type="GO" id="GO:0000155">
    <property type="term" value="F:phosphorelay sensor kinase activity"/>
    <property type="evidence" value="ECO:0007669"/>
    <property type="project" value="InterPro"/>
</dbReference>
<dbReference type="CDD" id="cd00082">
    <property type="entry name" value="HisKA"/>
    <property type="match status" value="1"/>
</dbReference>
<dbReference type="InterPro" id="IPR050736">
    <property type="entry name" value="Sensor_HK_Regulatory"/>
</dbReference>
<evidence type="ECO:0000256" key="2">
    <source>
        <dbReference type="ARBA" id="ARBA00012438"/>
    </source>
</evidence>
<keyword evidence="9" id="KW-1185">Reference proteome</keyword>
<accession>A0A4R1KCD2</accession>
<dbReference type="EMBL" id="SMGG01000003">
    <property type="protein sequence ID" value="TCK61700.1"/>
    <property type="molecule type" value="Genomic_DNA"/>
</dbReference>
<dbReference type="PANTHER" id="PTHR43711">
    <property type="entry name" value="TWO-COMPONENT HISTIDINE KINASE"/>
    <property type="match status" value="1"/>
</dbReference>
<dbReference type="SMART" id="SM00388">
    <property type="entry name" value="HisKA"/>
    <property type="match status" value="1"/>
</dbReference>
<dbReference type="InterPro" id="IPR036097">
    <property type="entry name" value="HisK_dim/P_sf"/>
</dbReference>
<sequence>MGRSATQDLLGLLESVLQTEIKGILVRDTEGIILNSGNISSEMTEFSVVAGGCAASVFTEKQIFPSEAQAESLKRIINIYAYAPFGASLSRVVASAKILETITNRKNLDEVMHQLVSSIIINGQFYKAGIMFLNEALLELRGGIYCNSDMKIDITRFRNMKFVFESKNKLSDIMFFDKTDTLDLGSSDEYEPLRRYFCNDVLVTSLGIGGKPIGVLIVCKGAYSRADKDAVRLFGNICSLSIEYFRTMKRLELVQSELDDAKKASSNSDNLMQIGSLSATVAHEMRNPLIAIGGFAKRLEASVSGEAAEYLKIVQSETARLEKLVEDILSYTKRTEIIYEKINLVLFIDEIMVLLKNCFALEQINIVVNIPDGLYVDADRDKLRQVIMNIITNAVQEMSEGGDLIIGSSESKGYVTVSFTDTGQGVPPEMKERIFEPFYTRKRNGTGLGLALCRKLMRAHDGDIYVSDAAKGAVFTLVLPKRG</sequence>
<keyword evidence="5" id="KW-0418">Kinase</keyword>
<dbReference type="PROSITE" id="PS50109">
    <property type="entry name" value="HIS_KIN"/>
    <property type="match status" value="1"/>
</dbReference>